<dbReference type="Proteomes" id="UP000183442">
    <property type="component" value="Unassembled WGS sequence"/>
</dbReference>
<keyword evidence="1" id="KW-0812">Transmembrane</keyword>
<dbReference type="STRING" id="294671.YLM1_0604"/>
<evidence type="ECO:0000313" key="3">
    <source>
        <dbReference type="EMBL" id="SFL45853.1"/>
    </source>
</evidence>
<reference evidence="5" key="4">
    <citation type="submission" date="2016-10" db="EMBL/GenBank/DDBJ databases">
        <authorList>
            <person name="Varghese N."/>
        </authorList>
    </citation>
    <scope>NUCLEOTIDE SEQUENCE [LARGE SCALE GENOMIC DNA]</scope>
    <source>
        <strain evidence="5">DSM 16632</strain>
    </source>
</reference>
<reference evidence="3" key="3">
    <citation type="submission" date="2016-10" db="EMBL/GenBank/DDBJ databases">
        <authorList>
            <person name="de Groot N.N."/>
        </authorList>
    </citation>
    <scope>NUCLEOTIDE SEQUENCE [LARGE SCALE GENOMIC DNA]</scope>
    <source>
        <strain evidence="3">DSM 16632</strain>
    </source>
</reference>
<evidence type="ECO:0000256" key="1">
    <source>
        <dbReference type="SAM" id="Phobius"/>
    </source>
</evidence>
<evidence type="ECO:0000313" key="2">
    <source>
        <dbReference type="EMBL" id="AMK15161.1"/>
    </source>
</evidence>
<keyword evidence="4" id="KW-1185">Reference proteome</keyword>
<evidence type="ECO:0000313" key="5">
    <source>
        <dbReference type="Proteomes" id="UP000183442"/>
    </source>
</evidence>
<protein>
    <submittedName>
        <fullName evidence="2">Uncharacterized protein</fullName>
    </submittedName>
</protein>
<name>A0A126QYQ0_METOL</name>
<feature type="transmembrane region" description="Helical" evidence="1">
    <location>
        <begin position="9"/>
        <end position="29"/>
    </location>
</feature>
<keyword evidence="1" id="KW-1133">Transmembrane helix</keyword>
<dbReference type="EMBL" id="CP014265">
    <property type="protein sequence ID" value="AMK15161.1"/>
    <property type="molecule type" value="Genomic_DNA"/>
</dbReference>
<dbReference type="EMBL" id="FOTL01000012">
    <property type="protein sequence ID" value="SFL45853.1"/>
    <property type="molecule type" value="Genomic_DNA"/>
</dbReference>
<keyword evidence="1" id="KW-0472">Membrane</keyword>
<proteinExistence type="predicted"/>
<organism evidence="2 4">
    <name type="scientific">Methanobrevibacter olleyae</name>
    <dbReference type="NCBI Taxonomy" id="294671"/>
    <lineage>
        <taxon>Archaea</taxon>
        <taxon>Methanobacteriati</taxon>
        <taxon>Methanobacteriota</taxon>
        <taxon>Methanomada group</taxon>
        <taxon>Methanobacteria</taxon>
        <taxon>Methanobacteriales</taxon>
        <taxon>Methanobacteriaceae</taxon>
        <taxon>Methanobrevibacter</taxon>
    </lineage>
</organism>
<accession>A0A126QYQ0</accession>
<sequence length="89" mass="10268">MNVSNIENILSTLALMVFLIPPLIIYFQMGIPIHMLQITILLSICLIVLTIYLYYKFNKPSNLKNLAKAIIGLFIIYLGEYLNLIFNIF</sequence>
<feature type="transmembrane region" description="Helical" evidence="1">
    <location>
        <begin position="35"/>
        <end position="54"/>
    </location>
</feature>
<dbReference type="AlphaFoldDB" id="A0A126QYQ0"/>
<gene>
    <name evidence="3" type="ORF">SAMN02910297_00939</name>
    <name evidence="2" type="ORF">YLM1_0604</name>
</gene>
<dbReference type="PATRIC" id="fig|294671.3.peg.628"/>
<dbReference type="KEGG" id="mol:YLM1_0604"/>
<dbReference type="Proteomes" id="UP000066376">
    <property type="component" value="Chromosome"/>
</dbReference>
<reference evidence="2 4" key="1">
    <citation type="journal article" date="2016" name="Genome Announc.">
        <title>Draft Genome Sequence of the Rumen Methanogen Methanobrevibacter olleyae YLM1.</title>
        <authorList>
            <person name="Kelly W.J."/>
            <person name="Li D."/>
            <person name="Lambie S.C."/>
            <person name="Cox F."/>
            <person name="Attwood G.T."/>
            <person name="Altermann E."/>
            <person name="Leahy S.C."/>
        </authorList>
    </citation>
    <scope>NUCLEOTIDE SEQUENCE [LARGE SCALE GENOMIC DNA]</scope>
    <source>
        <strain evidence="2 4">YLM1</strain>
    </source>
</reference>
<evidence type="ECO:0000313" key="4">
    <source>
        <dbReference type="Proteomes" id="UP000066376"/>
    </source>
</evidence>
<reference evidence="4" key="2">
    <citation type="submission" date="2016-02" db="EMBL/GenBank/DDBJ databases">
        <title>The draft genome sequence of the rumen methanogen Methanobrevibacter olleyae YLM1.</title>
        <authorList>
            <consortium name="New Zealand Agricultural Greenhouse Gas Research Centre/Pastoral Greenhouse Gas Research Consortium"/>
            <person name="Kelly W.J."/>
            <person name="Li D."/>
            <person name="Lambie S.C."/>
            <person name="Attwood G.T."/>
            <person name="Altermann E."/>
            <person name="Leahy S.C."/>
        </authorList>
    </citation>
    <scope>NUCLEOTIDE SEQUENCE [LARGE SCALE GENOMIC DNA]</scope>
    <source>
        <strain evidence="4">YLM1</strain>
    </source>
</reference>
<feature type="transmembrane region" description="Helical" evidence="1">
    <location>
        <begin position="66"/>
        <end position="86"/>
    </location>
</feature>